<evidence type="ECO:0008006" key="10">
    <source>
        <dbReference type="Google" id="ProtNLM"/>
    </source>
</evidence>
<proteinExistence type="predicted"/>
<accession>A0A7S0RUT9</accession>
<dbReference type="GO" id="GO:0005634">
    <property type="term" value="C:nucleus"/>
    <property type="evidence" value="ECO:0007669"/>
    <property type="project" value="UniProtKB-SubCell"/>
</dbReference>
<dbReference type="InterPro" id="IPR044868">
    <property type="entry name" value="Rpn13/ADRM1_Pru"/>
</dbReference>
<dbReference type="InterPro" id="IPR044867">
    <property type="entry name" value="DEUBAD_dom"/>
</dbReference>
<dbReference type="GO" id="GO:0070628">
    <property type="term" value="F:proteasome binding"/>
    <property type="evidence" value="ECO:0007669"/>
    <property type="project" value="TreeGrafter"/>
</dbReference>
<dbReference type="InterPro" id="IPR038633">
    <property type="entry name" value="Rpn13/ADRM1_Pru_sf"/>
</dbReference>
<dbReference type="Pfam" id="PF04683">
    <property type="entry name" value="Rpn13_ADRM1_Pru"/>
    <property type="match status" value="1"/>
</dbReference>
<reference evidence="9" key="1">
    <citation type="submission" date="2021-01" db="EMBL/GenBank/DDBJ databases">
        <authorList>
            <person name="Corre E."/>
            <person name="Pelletier E."/>
            <person name="Niang G."/>
            <person name="Scheremetjew M."/>
            <person name="Finn R."/>
            <person name="Kale V."/>
            <person name="Holt S."/>
            <person name="Cochrane G."/>
            <person name="Meng A."/>
            <person name="Brown T."/>
            <person name="Cohen L."/>
        </authorList>
    </citation>
    <scope>NUCLEOTIDE SEQUENCE</scope>
    <source>
        <strain evidence="9">SAG 11-49</strain>
    </source>
</reference>
<dbReference type="GO" id="GO:0005737">
    <property type="term" value="C:cytoplasm"/>
    <property type="evidence" value="ECO:0007669"/>
    <property type="project" value="UniProtKB-SubCell"/>
</dbReference>
<feature type="compositionally biased region" description="Low complexity" evidence="6">
    <location>
        <begin position="119"/>
        <end position="131"/>
    </location>
</feature>
<dbReference type="PANTHER" id="PTHR12225">
    <property type="entry name" value="ADHESION REGULATING MOLECULE 1 110 KDA CELL MEMBRANE GLYCOPROTEIN"/>
    <property type="match status" value="1"/>
</dbReference>
<evidence type="ECO:0000313" key="9">
    <source>
        <dbReference type="EMBL" id="CAD8687886.1"/>
    </source>
</evidence>
<sequence length="294" mass="30544">MTLEGGLLKAEPQKGMLRAMQDESTMVHVVWQLRAGAEATGEPLEDQIVFPEECSLREIPSQPRCYELHFPADASRSLFFWLQEPKAEHDRAHIARFNAAVNGKPLPPLPAAPAPAAPAAPSTSAPSAAAAGSNPQASALAAMLSQALAAAGAGPAPPQPDARSLAHSLLAQMAAARGPAPDEGPGLHEVLRPEVVVPLLSEPGVLERLAPHLPEEHRSQRELVATAHSPQFAQQLAAFSAALQSGQLDLAQFGLNAKGYSVAAFLEAVGDLVERERAQGGSGSGAGGAAPMEH</sequence>
<feature type="domain" description="DEUBAD" evidence="7">
    <location>
        <begin position="178"/>
        <end position="279"/>
    </location>
</feature>
<feature type="compositionally biased region" description="Pro residues" evidence="6">
    <location>
        <begin position="108"/>
        <end position="118"/>
    </location>
</feature>
<dbReference type="GO" id="GO:0008541">
    <property type="term" value="C:proteasome regulatory particle, lid subcomplex"/>
    <property type="evidence" value="ECO:0007669"/>
    <property type="project" value="TreeGrafter"/>
</dbReference>
<evidence type="ECO:0000256" key="1">
    <source>
        <dbReference type="ARBA" id="ARBA00004123"/>
    </source>
</evidence>
<dbReference type="Gene3D" id="1.10.2020.20">
    <property type="match status" value="1"/>
</dbReference>
<keyword evidence="5" id="KW-0539">Nucleus</keyword>
<comment type="subcellular location">
    <subcellularLocation>
        <location evidence="2">Cytoplasm</location>
    </subcellularLocation>
    <subcellularLocation>
        <location evidence="1">Nucleus</location>
    </subcellularLocation>
</comment>
<evidence type="ECO:0000256" key="6">
    <source>
        <dbReference type="SAM" id="MobiDB-lite"/>
    </source>
</evidence>
<dbReference type="PROSITE" id="PS51917">
    <property type="entry name" value="PRU"/>
    <property type="match status" value="1"/>
</dbReference>
<dbReference type="InterPro" id="IPR038108">
    <property type="entry name" value="RPN13_DEUBAD_sf"/>
</dbReference>
<dbReference type="EMBL" id="HBFB01024360">
    <property type="protein sequence ID" value="CAD8687886.1"/>
    <property type="molecule type" value="Transcribed_RNA"/>
</dbReference>
<gene>
    <name evidence="9" type="ORF">CLEI1391_LOCUS13687</name>
</gene>
<dbReference type="Gene3D" id="2.30.29.70">
    <property type="entry name" value="Proteasomal ubiquitin receptor Rpn13/ADRM1"/>
    <property type="match status" value="1"/>
</dbReference>
<evidence type="ECO:0000256" key="5">
    <source>
        <dbReference type="ARBA" id="ARBA00023242"/>
    </source>
</evidence>
<dbReference type="InterPro" id="IPR032368">
    <property type="entry name" value="RPN13_DEUBAD"/>
</dbReference>
<dbReference type="PROSITE" id="PS51916">
    <property type="entry name" value="DEUBAD"/>
    <property type="match status" value="1"/>
</dbReference>
<organism evidence="9">
    <name type="scientific">Chlamydomonas leiostraca</name>
    <dbReference type="NCBI Taxonomy" id="1034604"/>
    <lineage>
        <taxon>Eukaryota</taxon>
        <taxon>Viridiplantae</taxon>
        <taxon>Chlorophyta</taxon>
        <taxon>core chlorophytes</taxon>
        <taxon>Chlorophyceae</taxon>
        <taxon>CS clade</taxon>
        <taxon>Chlamydomonadales</taxon>
        <taxon>Chlamydomonadaceae</taxon>
        <taxon>Chlamydomonas</taxon>
    </lineage>
</organism>
<evidence type="ECO:0000256" key="2">
    <source>
        <dbReference type="ARBA" id="ARBA00004496"/>
    </source>
</evidence>
<keyword evidence="4" id="KW-0647">Proteasome</keyword>
<feature type="domain" description="Pru" evidence="8">
    <location>
        <begin position="1"/>
        <end position="104"/>
    </location>
</feature>
<protein>
    <recommendedName>
        <fullName evidence="10">Pru domain-containing protein</fullName>
    </recommendedName>
</protein>
<dbReference type="Pfam" id="PF16550">
    <property type="entry name" value="RPN13_C"/>
    <property type="match status" value="1"/>
</dbReference>
<evidence type="ECO:0000256" key="4">
    <source>
        <dbReference type="ARBA" id="ARBA00022942"/>
    </source>
</evidence>
<evidence type="ECO:0000259" key="8">
    <source>
        <dbReference type="PROSITE" id="PS51917"/>
    </source>
</evidence>
<evidence type="ECO:0000256" key="3">
    <source>
        <dbReference type="ARBA" id="ARBA00022490"/>
    </source>
</evidence>
<dbReference type="InterPro" id="IPR006773">
    <property type="entry name" value="Rpn13/ADRM1"/>
</dbReference>
<feature type="region of interest" description="Disordered" evidence="6">
    <location>
        <begin position="108"/>
        <end position="131"/>
    </location>
</feature>
<dbReference type="GO" id="GO:0061133">
    <property type="term" value="F:endopeptidase activator activity"/>
    <property type="evidence" value="ECO:0007669"/>
    <property type="project" value="TreeGrafter"/>
</dbReference>
<keyword evidence="3" id="KW-0963">Cytoplasm</keyword>
<dbReference type="PANTHER" id="PTHR12225:SF0">
    <property type="entry name" value="PROTEASOMAL UBIQUITIN RECEPTOR ADRM1"/>
    <property type="match status" value="1"/>
</dbReference>
<evidence type="ECO:0000259" key="7">
    <source>
        <dbReference type="PROSITE" id="PS51916"/>
    </source>
</evidence>
<name>A0A7S0RUT9_9CHLO</name>
<dbReference type="AlphaFoldDB" id="A0A7S0RUT9"/>